<organism evidence="2 3">
    <name type="scientific">Pseudoalteromonas luteoviolacea</name>
    <dbReference type="NCBI Taxonomy" id="43657"/>
    <lineage>
        <taxon>Bacteria</taxon>
        <taxon>Pseudomonadati</taxon>
        <taxon>Pseudomonadota</taxon>
        <taxon>Gammaproteobacteria</taxon>
        <taxon>Alteromonadales</taxon>
        <taxon>Pseudoalteromonadaceae</taxon>
        <taxon>Pseudoalteromonas</taxon>
    </lineage>
</organism>
<accession>A0A1C0TJC5</accession>
<dbReference type="PROSITE" id="PS51257">
    <property type="entry name" value="PROKAR_LIPOPROTEIN"/>
    <property type="match status" value="1"/>
</dbReference>
<gene>
    <name evidence="2" type="ORF">A7985_23420</name>
</gene>
<dbReference type="SUPFAM" id="SSF63829">
    <property type="entry name" value="Calcium-dependent phosphotriesterase"/>
    <property type="match status" value="1"/>
</dbReference>
<dbReference type="PANTHER" id="PTHR47572:SF5">
    <property type="entry name" value="BLR2277 PROTEIN"/>
    <property type="match status" value="1"/>
</dbReference>
<evidence type="ECO:0000313" key="2">
    <source>
        <dbReference type="EMBL" id="OCQ18413.1"/>
    </source>
</evidence>
<name>A0A1C0TJC5_9GAMM</name>
<dbReference type="OrthoDB" id="9775406at2"/>
<dbReference type="Proteomes" id="UP000093366">
    <property type="component" value="Unassembled WGS sequence"/>
</dbReference>
<sequence>MKFTISTALLAVGLLSGCQLLDRSTANYYEAKDWVEDGVFTQGVEGPVVGKNGVLYAVNFAQQGTVGQITEKGTASLFVTLPKGSIGNGLRFDRSGNMYVADYLGHNILRISPDKKVSVFAHEPAMNQPNDLAIRDDGTLYASDPNWQEGNGQLWRIDTNGKVVRLQENMGTTNGIEVSPDNTVLYVNESIQRRIWSFPIKHNGEIGEASLFYQFEDHGLDGMRTDVNGNLYVARYGAGEVAIISPQGELLRIVKLKGQYPTNIAFGGEHGQQVFVTMQKRGAIETFMTEFAGRAFAGFY</sequence>
<dbReference type="PANTHER" id="PTHR47572">
    <property type="entry name" value="LIPOPROTEIN-RELATED"/>
    <property type="match status" value="1"/>
</dbReference>
<reference evidence="3" key="1">
    <citation type="submission" date="2016-07" db="EMBL/GenBank/DDBJ databases">
        <authorList>
            <person name="Florea S."/>
            <person name="Webb J.S."/>
            <person name="Jaromczyk J."/>
            <person name="Schardl C.L."/>
        </authorList>
    </citation>
    <scope>NUCLEOTIDE SEQUENCE [LARGE SCALE GENOMIC DNA]</scope>
    <source>
        <strain evidence="3">IPB1</strain>
    </source>
</reference>
<evidence type="ECO:0000259" key="1">
    <source>
        <dbReference type="Pfam" id="PF08450"/>
    </source>
</evidence>
<dbReference type="InterPro" id="IPR013658">
    <property type="entry name" value="SGL"/>
</dbReference>
<comment type="caution">
    <text evidence="2">The sequence shown here is derived from an EMBL/GenBank/DDBJ whole genome shotgun (WGS) entry which is preliminary data.</text>
</comment>
<dbReference type="EMBL" id="MAUJ01000015">
    <property type="protein sequence ID" value="OCQ18413.1"/>
    <property type="molecule type" value="Genomic_DNA"/>
</dbReference>
<dbReference type="RefSeq" id="WP_065792843.1">
    <property type="nucleotide sequence ID" value="NZ_MAUJ01000015.1"/>
</dbReference>
<dbReference type="Gene3D" id="2.120.10.30">
    <property type="entry name" value="TolB, C-terminal domain"/>
    <property type="match status" value="1"/>
</dbReference>
<protein>
    <submittedName>
        <fullName evidence="2">Gluconolactonase</fullName>
    </submittedName>
</protein>
<dbReference type="AlphaFoldDB" id="A0A1C0TJC5"/>
<dbReference type="InterPro" id="IPR011042">
    <property type="entry name" value="6-blade_b-propeller_TolB-like"/>
</dbReference>
<dbReference type="Pfam" id="PF08450">
    <property type="entry name" value="SGL"/>
    <property type="match status" value="1"/>
</dbReference>
<dbReference type="InterPro" id="IPR051262">
    <property type="entry name" value="SMP-30/CGR1_Lactonase"/>
</dbReference>
<proteinExistence type="predicted"/>
<evidence type="ECO:0000313" key="3">
    <source>
        <dbReference type="Proteomes" id="UP000093366"/>
    </source>
</evidence>
<feature type="domain" description="SMP-30/Gluconolactonase/LRE-like region" evidence="1">
    <location>
        <begin position="45"/>
        <end position="278"/>
    </location>
</feature>